<accession>W9Q8A3</accession>
<dbReference type="EMBL" id="JH650968">
    <property type="protein sequence ID" value="EXA53718.1"/>
    <property type="molecule type" value="Genomic_DNA"/>
</dbReference>
<protein>
    <submittedName>
        <fullName evidence="1">Uncharacterized protein</fullName>
    </submittedName>
</protein>
<reference evidence="1" key="2">
    <citation type="submission" date="2012-05" db="EMBL/GenBank/DDBJ databases">
        <title>Annotation of the Genome Sequence of Fusarium oxysporum HDV247.</title>
        <authorList>
            <consortium name="The Broad Institute Genomics Platform"/>
            <person name="Ma L.-J."/>
            <person name="Corby-Kistler H."/>
            <person name="Broz K."/>
            <person name="Gale L.R."/>
            <person name="Jonkers W."/>
            <person name="O'Donnell K."/>
            <person name="Ploetz R."/>
            <person name="Steinberg C."/>
            <person name="Schwartz D.C."/>
            <person name="VanEtten H."/>
            <person name="Zhou S."/>
            <person name="Young S.K."/>
            <person name="Zeng Q."/>
            <person name="Gargeya S."/>
            <person name="Fitzgerald M."/>
            <person name="Abouelleil A."/>
            <person name="Alvarado L."/>
            <person name="Chapman S.B."/>
            <person name="Gainer-Dewar J."/>
            <person name="Goldberg J."/>
            <person name="Griggs A."/>
            <person name="Gujja S."/>
            <person name="Hansen M."/>
            <person name="Howarth C."/>
            <person name="Imamovic A."/>
            <person name="Ireland A."/>
            <person name="Larimer J."/>
            <person name="McCowan C."/>
            <person name="Murphy C."/>
            <person name="Pearson M."/>
            <person name="Poon T.W."/>
            <person name="Priest M."/>
            <person name="Roberts A."/>
            <person name="Saif S."/>
            <person name="Shea T."/>
            <person name="Sykes S."/>
            <person name="Wortman J."/>
            <person name="Nusbaum C."/>
            <person name="Birren B."/>
        </authorList>
    </citation>
    <scope>NUCLEOTIDE SEQUENCE</scope>
    <source>
        <strain evidence="1">HDV247</strain>
    </source>
</reference>
<dbReference type="Proteomes" id="UP000030751">
    <property type="component" value="Unassembled WGS sequence"/>
</dbReference>
<proteinExistence type="predicted"/>
<dbReference type="AlphaFoldDB" id="W9Q8A3"/>
<gene>
    <name evidence="1" type="ORF">FOVG_01435</name>
</gene>
<name>W9Q8A3_FUSOX</name>
<dbReference type="HOGENOM" id="CLU_1288950_0_0_1"/>
<evidence type="ECO:0000313" key="1">
    <source>
        <dbReference type="EMBL" id="EXA53718.1"/>
    </source>
</evidence>
<reference evidence="1" key="1">
    <citation type="submission" date="2011-10" db="EMBL/GenBank/DDBJ databases">
        <title>The Genome Sequence of Fusarium oxysporum HDV247.</title>
        <authorList>
            <consortium name="The Broad Institute Genome Sequencing Platform"/>
            <person name="Ma L.-J."/>
            <person name="Gale L.R."/>
            <person name="Schwartz D.C."/>
            <person name="Zhou S."/>
            <person name="Corby-Kistler H."/>
            <person name="Young S.K."/>
            <person name="Zeng Q."/>
            <person name="Gargeya S."/>
            <person name="Fitzgerald M."/>
            <person name="Haas B."/>
            <person name="Abouelleil A."/>
            <person name="Alvarado L."/>
            <person name="Arachchi H.M."/>
            <person name="Berlin A."/>
            <person name="Brown A."/>
            <person name="Chapman S.B."/>
            <person name="Chen Z."/>
            <person name="Dunbar C."/>
            <person name="Freedman E."/>
            <person name="Gearin G."/>
            <person name="Goldberg J."/>
            <person name="Griggs A."/>
            <person name="Gujja S."/>
            <person name="Heiman D."/>
            <person name="Howarth C."/>
            <person name="Larson L."/>
            <person name="Lui A."/>
            <person name="MacDonald P.J.P."/>
            <person name="Montmayeur A."/>
            <person name="Murphy C."/>
            <person name="Neiman D."/>
            <person name="Pearson M."/>
            <person name="Priest M."/>
            <person name="Roberts A."/>
            <person name="Saif S."/>
            <person name="Shea T."/>
            <person name="Shenoy N."/>
            <person name="Sisk P."/>
            <person name="Stolte C."/>
            <person name="Sykes S."/>
            <person name="Wortman J."/>
            <person name="Nusbaum C."/>
            <person name="Birren B."/>
        </authorList>
    </citation>
    <scope>NUCLEOTIDE SEQUENCE [LARGE SCALE GENOMIC DNA]</scope>
    <source>
        <strain evidence="1">HDV247</strain>
    </source>
</reference>
<sequence length="214" mass="23766">MPMPGRYVVRLSLRYANSQVASSHKALEGLDNSFNGRGHLLFPLSIPEAPRIHKVQGPRPQKTHQLYIMHHWGVYSTPFKCCLTKAIHAKMVPAPHAVRLLHVQNLVLDVLSVLRNLPAVRFLPSKTNRGTLRSDVLRLISAAASDDFDYDQVNPLLKATLAEQPDDHDIWEQVYKAVAKSTPPPPAQQPLLFNKPHGCATLAALRILLSTAST</sequence>
<organism evidence="1">
    <name type="scientific">Fusarium oxysporum f. sp. pisi HDV247</name>
    <dbReference type="NCBI Taxonomy" id="1080344"/>
    <lineage>
        <taxon>Eukaryota</taxon>
        <taxon>Fungi</taxon>
        <taxon>Dikarya</taxon>
        <taxon>Ascomycota</taxon>
        <taxon>Pezizomycotina</taxon>
        <taxon>Sordariomycetes</taxon>
        <taxon>Hypocreomycetidae</taxon>
        <taxon>Hypocreales</taxon>
        <taxon>Nectriaceae</taxon>
        <taxon>Fusarium</taxon>
        <taxon>Fusarium oxysporum species complex</taxon>
    </lineage>
</organism>